<feature type="transmembrane region" description="Helical" evidence="7">
    <location>
        <begin position="91"/>
        <end position="111"/>
    </location>
</feature>
<evidence type="ECO:0000256" key="5">
    <source>
        <dbReference type="ARBA" id="ARBA00023136"/>
    </source>
</evidence>
<feature type="transmembrane region" description="Helical" evidence="7">
    <location>
        <begin position="117"/>
        <end position="134"/>
    </location>
</feature>
<sequence>MAPVTGVRRASLRQVARGGVAGLTGAAAGAVAQFVLVVLVTRAFEVSVAGSFFTAVALALMVAGVAKLDAGNGLIFFIARAKTFDYRGISGYVRAALVPGVVLASVAGVVLYPQLGIVALVLPVMVAADILLAATRGFGVMRPTVLYDGILLPVAQLVLVAVACLAWTRGWWPAGSPESWAAGSPEGWTGSSSGGSAGTSQEGSAGGSPEGSAGGWAGGSPEGLLLAAWAAPYPVVLALAVFSLRGRLPRTPYLPGTGHDLWRYTAPRSAAGAIQAIFQRLDIVIVAMLAGPAPAAVYTAATRFKVIGQLANQGLAQAAQPRLIQALARGDLVRARELYQATTMWLVLLTWPVWLGYAAIAPWLLRIFGQEYGAAVPVALILSATMMLATACGMVDVVLTAAGHTTSSLLNLIAAIACTLALDLALIPSHGAVGAVLGWSGGVIVKNLLPLWQLHRRYGLHPFGRHSLTALRPQTWSTP</sequence>
<organism evidence="8 9">
    <name type="scientific">Nonomuraea endophytica</name>
    <dbReference type="NCBI Taxonomy" id="714136"/>
    <lineage>
        <taxon>Bacteria</taxon>
        <taxon>Bacillati</taxon>
        <taxon>Actinomycetota</taxon>
        <taxon>Actinomycetes</taxon>
        <taxon>Streptosporangiales</taxon>
        <taxon>Streptosporangiaceae</taxon>
        <taxon>Nonomuraea</taxon>
    </lineage>
</organism>
<name>A0A7W8A826_9ACTN</name>
<dbReference type="PANTHER" id="PTHR30250">
    <property type="entry name" value="PST FAMILY PREDICTED COLANIC ACID TRANSPORTER"/>
    <property type="match status" value="1"/>
</dbReference>
<feature type="transmembrane region" description="Helical" evidence="7">
    <location>
        <begin position="377"/>
        <end position="402"/>
    </location>
</feature>
<evidence type="ECO:0000256" key="2">
    <source>
        <dbReference type="ARBA" id="ARBA00022475"/>
    </source>
</evidence>
<evidence type="ECO:0000256" key="7">
    <source>
        <dbReference type="SAM" id="Phobius"/>
    </source>
</evidence>
<dbReference type="PANTHER" id="PTHR30250:SF11">
    <property type="entry name" value="O-ANTIGEN TRANSPORTER-RELATED"/>
    <property type="match status" value="1"/>
</dbReference>
<keyword evidence="3 7" id="KW-0812">Transmembrane</keyword>
<comment type="subcellular location">
    <subcellularLocation>
        <location evidence="1">Cell membrane</location>
        <topology evidence="1">Multi-pass membrane protein</topology>
    </subcellularLocation>
</comment>
<evidence type="ECO:0000256" key="1">
    <source>
        <dbReference type="ARBA" id="ARBA00004651"/>
    </source>
</evidence>
<accession>A0A7W8A826</accession>
<feature type="compositionally biased region" description="Gly residues" evidence="6">
    <location>
        <begin position="204"/>
        <end position="216"/>
    </location>
</feature>
<dbReference type="GO" id="GO:0015297">
    <property type="term" value="F:antiporter activity"/>
    <property type="evidence" value="ECO:0007669"/>
    <property type="project" value="InterPro"/>
</dbReference>
<evidence type="ECO:0000256" key="4">
    <source>
        <dbReference type="ARBA" id="ARBA00022989"/>
    </source>
</evidence>
<keyword evidence="2" id="KW-1003">Cell membrane</keyword>
<evidence type="ECO:0000313" key="8">
    <source>
        <dbReference type="EMBL" id="MBB5080764.1"/>
    </source>
</evidence>
<keyword evidence="9" id="KW-1185">Reference proteome</keyword>
<feature type="transmembrane region" description="Helical" evidence="7">
    <location>
        <begin position="224"/>
        <end position="244"/>
    </location>
</feature>
<dbReference type="RefSeq" id="WP_246509667.1">
    <property type="nucleotide sequence ID" value="NZ_JACHIN010000009.1"/>
</dbReference>
<evidence type="ECO:0008006" key="10">
    <source>
        <dbReference type="Google" id="ProtNLM"/>
    </source>
</evidence>
<dbReference type="Pfam" id="PF01554">
    <property type="entry name" value="MatE"/>
    <property type="match status" value="1"/>
</dbReference>
<reference evidence="8 9" key="1">
    <citation type="submission" date="2020-08" db="EMBL/GenBank/DDBJ databases">
        <title>Genomic Encyclopedia of Type Strains, Phase IV (KMG-IV): sequencing the most valuable type-strain genomes for metagenomic binning, comparative biology and taxonomic classification.</title>
        <authorList>
            <person name="Goeker M."/>
        </authorList>
    </citation>
    <scope>NUCLEOTIDE SEQUENCE [LARGE SCALE GENOMIC DNA]</scope>
    <source>
        <strain evidence="8 9">DSM 45385</strain>
    </source>
</reference>
<feature type="transmembrane region" description="Helical" evidence="7">
    <location>
        <begin position="20"/>
        <end position="40"/>
    </location>
</feature>
<feature type="transmembrane region" description="Helical" evidence="7">
    <location>
        <begin position="146"/>
        <end position="168"/>
    </location>
</feature>
<dbReference type="GO" id="GO:0042910">
    <property type="term" value="F:xenobiotic transmembrane transporter activity"/>
    <property type="evidence" value="ECO:0007669"/>
    <property type="project" value="InterPro"/>
</dbReference>
<evidence type="ECO:0000313" key="9">
    <source>
        <dbReference type="Proteomes" id="UP000568380"/>
    </source>
</evidence>
<dbReference type="GO" id="GO:0005886">
    <property type="term" value="C:plasma membrane"/>
    <property type="evidence" value="ECO:0007669"/>
    <property type="project" value="UniProtKB-SubCell"/>
</dbReference>
<keyword evidence="4 7" id="KW-1133">Transmembrane helix</keyword>
<keyword evidence="5 7" id="KW-0472">Membrane</keyword>
<dbReference type="Proteomes" id="UP000568380">
    <property type="component" value="Unassembled WGS sequence"/>
</dbReference>
<protein>
    <recommendedName>
        <fullName evidence="10">Polysaccharide biosynthesis protein</fullName>
    </recommendedName>
</protein>
<feature type="transmembrane region" description="Helical" evidence="7">
    <location>
        <begin position="409"/>
        <end position="427"/>
    </location>
</feature>
<feature type="transmembrane region" description="Helical" evidence="7">
    <location>
        <begin position="344"/>
        <end position="365"/>
    </location>
</feature>
<evidence type="ECO:0000256" key="3">
    <source>
        <dbReference type="ARBA" id="ARBA00022692"/>
    </source>
</evidence>
<dbReference type="InterPro" id="IPR002528">
    <property type="entry name" value="MATE_fam"/>
</dbReference>
<feature type="transmembrane region" description="Helical" evidence="7">
    <location>
        <begin position="52"/>
        <end position="79"/>
    </location>
</feature>
<comment type="caution">
    <text evidence="8">The sequence shown here is derived from an EMBL/GenBank/DDBJ whole genome shotgun (WGS) entry which is preliminary data.</text>
</comment>
<dbReference type="AlphaFoldDB" id="A0A7W8A826"/>
<dbReference type="EMBL" id="JACHIN010000009">
    <property type="protein sequence ID" value="MBB5080764.1"/>
    <property type="molecule type" value="Genomic_DNA"/>
</dbReference>
<dbReference type="InterPro" id="IPR050833">
    <property type="entry name" value="Poly_Biosynth_Transport"/>
</dbReference>
<feature type="region of interest" description="Disordered" evidence="6">
    <location>
        <begin position="178"/>
        <end position="216"/>
    </location>
</feature>
<proteinExistence type="predicted"/>
<evidence type="ECO:0000256" key="6">
    <source>
        <dbReference type="SAM" id="MobiDB-lite"/>
    </source>
</evidence>
<gene>
    <name evidence="8" type="ORF">HNR40_006253</name>
</gene>